<accession>A0A3B8WCU2</accession>
<evidence type="ECO:0000313" key="1">
    <source>
        <dbReference type="EMBL" id="HAC27677.1"/>
    </source>
</evidence>
<dbReference type="AlphaFoldDB" id="A0A3B8WCU2"/>
<feature type="non-terminal residue" evidence="1">
    <location>
        <position position="1"/>
    </location>
</feature>
<name>A0A3B8WCU2_MARNT</name>
<sequence length="39" mass="4293">KTVEEARWGAKAEFEGAMELVSVDDVTAMLDQWVAKHSG</sequence>
<dbReference type="Proteomes" id="UP000261325">
    <property type="component" value="Unassembled WGS sequence"/>
</dbReference>
<reference evidence="1 2" key="1">
    <citation type="journal article" date="2018" name="Nat. Biotechnol.">
        <title>A standardized bacterial taxonomy based on genome phylogeny substantially revises the tree of life.</title>
        <authorList>
            <person name="Parks D.H."/>
            <person name="Chuvochina M."/>
            <person name="Waite D.W."/>
            <person name="Rinke C."/>
            <person name="Skarshewski A."/>
            <person name="Chaumeil P.A."/>
            <person name="Hugenholtz P."/>
        </authorList>
    </citation>
    <scope>NUCLEOTIDE SEQUENCE [LARGE SCALE GENOMIC DNA]</scope>
    <source>
        <strain evidence="1">UBA9049</strain>
    </source>
</reference>
<keyword evidence="1" id="KW-0808">Transferase</keyword>
<dbReference type="EMBL" id="DLYI01000096">
    <property type="protein sequence ID" value="HAC27677.1"/>
    <property type="molecule type" value="Genomic_DNA"/>
</dbReference>
<gene>
    <name evidence="1" type="ORF">DCF82_07685</name>
</gene>
<protein>
    <submittedName>
        <fullName evidence="1">Glycosyl transferase</fullName>
    </submittedName>
</protein>
<evidence type="ECO:0000313" key="2">
    <source>
        <dbReference type="Proteomes" id="UP000261325"/>
    </source>
</evidence>
<proteinExistence type="predicted"/>
<dbReference type="GO" id="GO:0016740">
    <property type="term" value="F:transferase activity"/>
    <property type="evidence" value="ECO:0007669"/>
    <property type="project" value="UniProtKB-KW"/>
</dbReference>
<organism evidence="1 2">
    <name type="scientific">Marinobacter nauticus</name>
    <name type="common">Marinobacter hydrocarbonoclasticus</name>
    <name type="synonym">Marinobacter aquaeolei</name>
    <dbReference type="NCBI Taxonomy" id="2743"/>
    <lineage>
        <taxon>Bacteria</taxon>
        <taxon>Pseudomonadati</taxon>
        <taxon>Pseudomonadota</taxon>
        <taxon>Gammaproteobacteria</taxon>
        <taxon>Pseudomonadales</taxon>
        <taxon>Marinobacteraceae</taxon>
        <taxon>Marinobacter</taxon>
    </lineage>
</organism>
<comment type="caution">
    <text evidence="1">The sequence shown here is derived from an EMBL/GenBank/DDBJ whole genome shotgun (WGS) entry which is preliminary data.</text>
</comment>